<evidence type="ECO:0000313" key="3">
    <source>
        <dbReference type="EMBL" id="KAG5639768.1"/>
    </source>
</evidence>
<dbReference type="AlphaFoldDB" id="A0A9P7G0E5"/>
<dbReference type="Gene3D" id="4.10.280.10">
    <property type="entry name" value="Helix-loop-helix DNA-binding domain"/>
    <property type="match status" value="1"/>
</dbReference>
<accession>A0A9P7G0E5</accession>
<feature type="region of interest" description="Disordered" evidence="1">
    <location>
        <begin position="112"/>
        <end position="165"/>
    </location>
</feature>
<dbReference type="OrthoDB" id="690068at2759"/>
<feature type="compositionally biased region" description="Acidic residues" evidence="1">
    <location>
        <begin position="131"/>
        <end position="141"/>
    </location>
</feature>
<reference evidence="3" key="2">
    <citation type="submission" date="2021-10" db="EMBL/GenBank/DDBJ databases">
        <title>Phylogenomics reveals ancestral predisposition of the termite-cultivated fungus Termitomyces towards a domesticated lifestyle.</title>
        <authorList>
            <person name="Auxier B."/>
            <person name="Grum-Grzhimaylo A."/>
            <person name="Cardenas M.E."/>
            <person name="Lodge J.D."/>
            <person name="Laessoe T."/>
            <person name="Pedersen O."/>
            <person name="Smith M.E."/>
            <person name="Kuyper T.W."/>
            <person name="Franco-Molano E.A."/>
            <person name="Baroni T.J."/>
            <person name="Aanen D.K."/>
        </authorList>
    </citation>
    <scope>NUCLEOTIDE SEQUENCE</scope>
    <source>
        <strain evidence="3">D49</strain>
    </source>
</reference>
<feature type="region of interest" description="Disordered" evidence="1">
    <location>
        <begin position="1"/>
        <end position="97"/>
    </location>
</feature>
<feature type="domain" description="BHLH" evidence="2">
    <location>
        <begin position="87"/>
        <end position="181"/>
    </location>
</feature>
<dbReference type="SUPFAM" id="SSF47459">
    <property type="entry name" value="HLH, helix-loop-helix DNA-binding domain"/>
    <property type="match status" value="1"/>
</dbReference>
<evidence type="ECO:0000256" key="1">
    <source>
        <dbReference type="SAM" id="MobiDB-lite"/>
    </source>
</evidence>
<dbReference type="Pfam" id="PF00010">
    <property type="entry name" value="HLH"/>
    <property type="match status" value="1"/>
</dbReference>
<dbReference type="PROSITE" id="PS50888">
    <property type="entry name" value="BHLH"/>
    <property type="match status" value="1"/>
</dbReference>
<organism evidence="3 4">
    <name type="scientific">Sphagnurus paluster</name>
    <dbReference type="NCBI Taxonomy" id="117069"/>
    <lineage>
        <taxon>Eukaryota</taxon>
        <taxon>Fungi</taxon>
        <taxon>Dikarya</taxon>
        <taxon>Basidiomycota</taxon>
        <taxon>Agaricomycotina</taxon>
        <taxon>Agaricomycetes</taxon>
        <taxon>Agaricomycetidae</taxon>
        <taxon>Agaricales</taxon>
        <taxon>Tricholomatineae</taxon>
        <taxon>Lyophyllaceae</taxon>
        <taxon>Sphagnurus</taxon>
    </lineage>
</organism>
<dbReference type="EMBL" id="JABCKI010005714">
    <property type="protein sequence ID" value="KAG5639768.1"/>
    <property type="molecule type" value="Genomic_DNA"/>
</dbReference>
<feature type="compositionally biased region" description="Basic and acidic residues" evidence="1">
    <location>
        <begin position="82"/>
        <end position="97"/>
    </location>
</feature>
<dbReference type="GO" id="GO:0046983">
    <property type="term" value="F:protein dimerization activity"/>
    <property type="evidence" value="ECO:0007669"/>
    <property type="project" value="InterPro"/>
</dbReference>
<dbReference type="InterPro" id="IPR011598">
    <property type="entry name" value="bHLH_dom"/>
</dbReference>
<proteinExistence type="predicted"/>
<reference evidence="3" key="1">
    <citation type="submission" date="2021-02" db="EMBL/GenBank/DDBJ databases">
        <authorList>
            <person name="Nieuwenhuis M."/>
            <person name="Van De Peppel L.J.J."/>
        </authorList>
    </citation>
    <scope>NUCLEOTIDE SEQUENCE</scope>
    <source>
        <strain evidence="3">D49</strain>
    </source>
</reference>
<protein>
    <recommendedName>
        <fullName evidence="2">BHLH domain-containing protein</fullName>
    </recommendedName>
</protein>
<evidence type="ECO:0000259" key="2">
    <source>
        <dbReference type="PROSITE" id="PS50888"/>
    </source>
</evidence>
<feature type="compositionally biased region" description="Polar residues" evidence="1">
    <location>
        <begin position="231"/>
        <end position="253"/>
    </location>
</feature>
<dbReference type="Proteomes" id="UP000717328">
    <property type="component" value="Unassembled WGS sequence"/>
</dbReference>
<dbReference type="SMART" id="SM00353">
    <property type="entry name" value="HLH"/>
    <property type="match status" value="1"/>
</dbReference>
<comment type="caution">
    <text evidence="3">The sequence shown here is derived from an EMBL/GenBank/DDBJ whole genome shotgun (WGS) entry which is preliminary data.</text>
</comment>
<gene>
    <name evidence="3" type="ORF">H0H81_000048</name>
</gene>
<keyword evidence="4" id="KW-1185">Reference proteome</keyword>
<feature type="region of interest" description="Disordered" evidence="1">
    <location>
        <begin position="189"/>
        <end position="254"/>
    </location>
</feature>
<evidence type="ECO:0000313" key="4">
    <source>
        <dbReference type="Proteomes" id="UP000717328"/>
    </source>
</evidence>
<dbReference type="InterPro" id="IPR036638">
    <property type="entry name" value="HLH_DNA-bd_sf"/>
</dbReference>
<sequence length="418" mass="45767">MPQATQEPYAGSCNPARRAKTRTDTTPPKKPSTISPVSHQPRVILPLPTRNIDNTPNPDEDTAIAAPPPAKRGRKPGPLSRAARETQRKLNHSIIEKARRTKINDALARLRELVPADYGSKASKADKDLDKDEDAEEDDEHDKDGEWKKNKEKKKSTKREEKEKEFKLEILVRTVSFMEELLERVKKLEEGSSAGSDCQRCSSQAQIAKRRHDQVDQDTHQHGSMKRSRGESTPSDIESVQEHQLSPLPTQRPQAYLGSRLPSISSWLLPNSAIDPLPLSPLTRRLSPSSSTGTPSITSNIITQLPSPPASTHFAPLQPAQIPPTLNLGPVATSALLSPRRTPDDESAATLLLQISGSSPQLLPVVASMSSPRASFDMSKMRTACKTPVTSDYRARGGQAHVGQAQTPGSILGMMKRS</sequence>
<name>A0A9P7G0E5_9AGAR</name>
<feature type="compositionally biased region" description="Polar residues" evidence="1">
    <location>
        <begin position="193"/>
        <end position="206"/>
    </location>
</feature>